<dbReference type="SUPFAM" id="SSF53098">
    <property type="entry name" value="Ribonuclease H-like"/>
    <property type="match status" value="1"/>
</dbReference>
<dbReference type="EMBL" id="QWGB01000007">
    <property type="protein sequence ID" value="RIJ22240.1"/>
    <property type="molecule type" value="Genomic_DNA"/>
</dbReference>
<dbReference type="GO" id="GO:0000967">
    <property type="term" value="P:rRNA 5'-end processing"/>
    <property type="evidence" value="ECO:0007669"/>
    <property type="project" value="UniProtKB-UniRule"/>
</dbReference>
<evidence type="ECO:0000259" key="6">
    <source>
        <dbReference type="SMART" id="SM00732"/>
    </source>
</evidence>
<keyword evidence="3 5" id="KW-0540">Nuclease</keyword>
<evidence type="ECO:0000313" key="8">
    <source>
        <dbReference type="Proteomes" id="UP000265431"/>
    </source>
</evidence>
<proteinExistence type="inferred from homology"/>
<dbReference type="Gene3D" id="3.30.420.140">
    <property type="entry name" value="YqgF/RNase H-like domain"/>
    <property type="match status" value="1"/>
</dbReference>
<dbReference type="HAMAP" id="MF_00651">
    <property type="entry name" value="Nuclease_YqgF"/>
    <property type="match status" value="1"/>
</dbReference>
<dbReference type="InterPro" id="IPR037027">
    <property type="entry name" value="YqgF/RNaseH-like_dom_sf"/>
</dbReference>
<evidence type="ECO:0000256" key="5">
    <source>
        <dbReference type="HAMAP-Rule" id="MF_00651"/>
    </source>
</evidence>
<dbReference type="PANTHER" id="PTHR33317">
    <property type="entry name" value="POLYNUCLEOTIDYL TRANSFERASE, RIBONUCLEASE H-LIKE SUPERFAMILY PROTEIN"/>
    <property type="match status" value="1"/>
</dbReference>
<evidence type="ECO:0000256" key="3">
    <source>
        <dbReference type="ARBA" id="ARBA00022722"/>
    </source>
</evidence>
<keyword evidence="2 5" id="KW-0690">Ribosome biogenesis</keyword>
<keyword evidence="1 5" id="KW-0963">Cytoplasm</keyword>
<dbReference type="RefSeq" id="WP_119380159.1">
    <property type="nucleotide sequence ID" value="NZ_QWGB01000007.1"/>
</dbReference>
<sequence length="152" mass="16164">MATIELFDLPQSGPLVGIDPGSKTLGIAACDAGRLIASPVETIKKGRKLGPSLDRLFEIIDERKTVGIVMGLPLNMDGSEGPRAQSARALARNIMARREIPIAFQDERLSSSEAERAMIAGDLSRARRAELIDASAAAIILQTAIDRLANAS</sequence>
<dbReference type="AlphaFoldDB" id="A0A399QTZ4"/>
<comment type="function">
    <text evidence="5">Could be a nuclease involved in processing of the 5'-end of pre-16S rRNA.</text>
</comment>
<dbReference type="EC" id="3.1.-.-" evidence="5"/>
<gene>
    <name evidence="7" type="primary">ruvX</name>
    <name evidence="7" type="ORF">D1224_11840</name>
</gene>
<dbReference type="GO" id="GO:0004518">
    <property type="term" value="F:nuclease activity"/>
    <property type="evidence" value="ECO:0007669"/>
    <property type="project" value="UniProtKB-KW"/>
</dbReference>
<evidence type="ECO:0000256" key="1">
    <source>
        <dbReference type="ARBA" id="ARBA00022490"/>
    </source>
</evidence>
<comment type="similarity">
    <text evidence="5">Belongs to the YqgF HJR family.</text>
</comment>
<comment type="caution">
    <text evidence="7">The sequence shown here is derived from an EMBL/GenBank/DDBJ whole genome shotgun (WGS) entry which is preliminary data.</text>
</comment>
<accession>A0A399QTZ4</accession>
<name>A0A399QTZ4_9PROT</name>
<dbReference type="OrthoDB" id="9796140at2"/>
<evidence type="ECO:0000256" key="4">
    <source>
        <dbReference type="ARBA" id="ARBA00022801"/>
    </source>
</evidence>
<organism evidence="7 8">
    <name type="scientific">Henriciella barbarensis</name>
    <dbReference type="NCBI Taxonomy" id="86342"/>
    <lineage>
        <taxon>Bacteria</taxon>
        <taxon>Pseudomonadati</taxon>
        <taxon>Pseudomonadota</taxon>
        <taxon>Alphaproteobacteria</taxon>
        <taxon>Hyphomonadales</taxon>
        <taxon>Hyphomonadaceae</taxon>
        <taxon>Henriciella</taxon>
    </lineage>
</organism>
<dbReference type="GO" id="GO:0005829">
    <property type="term" value="C:cytosol"/>
    <property type="evidence" value="ECO:0007669"/>
    <property type="project" value="TreeGrafter"/>
</dbReference>
<comment type="subcellular location">
    <subcellularLocation>
        <location evidence="5">Cytoplasm</location>
    </subcellularLocation>
</comment>
<keyword evidence="8" id="KW-1185">Reference proteome</keyword>
<evidence type="ECO:0000256" key="2">
    <source>
        <dbReference type="ARBA" id="ARBA00022517"/>
    </source>
</evidence>
<dbReference type="SMART" id="SM00732">
    <property type="entry name" value="YqgFc"/>
    <property type="match status" value="1"/>
</dbReference>
<dbReference type="Pfam" id="PF03652">
    <property type="entry name" value="RuvX"/>
    <property type="match status" value="1"/>
</dbReference>
<reference evidence="7 8" key="1">
    <citation type="submission" date="2018-08" db="EMBL/GenBank/DDBJ databases">
        <title>Henriciella mobilis sp. nov., isolated from seawater.</title>
        <authorList>
            <person name="Cheng H."/>
            <person name="Wu Y.-H."/>
            <person name="Xu X.-W."/>
            <person name="Guo L.-L."/>
        </authorList>
    </citation>
    <scope>NUCLEOTIDE SEQUENCE [LARGE SCALE GENOMIC DNA]</scope>
    <source>
        <strain evidence="7 8">CCUG66934</strain>
    </source>
</reference>
<feature type="domain" description="YqgF/RNase H-like" evidence="6">
    <location>
        <begin position="13"/>
        <end position="114"/>
    </location>
</feature>
<protein>
    <recommendedName>
        <fullName evidence="5">Putative pre-16S rRNA nuclease</fullName>
        <ecNumber evidence="5">3.1.-.-</ecNumber>
    </recommendedName>
</protein>
<dbReference type="CDD" id="cd16964">
    <property type="entry name" value="YqgF"/>
    <property type="match status" value="1"/>
</dbReference>
<evidence type="ECO:0000313" key="7">
    <source>
        <dbReference type="EMBL" id="RIJ22240.1"/>
    </source>
</evidence>
<dbReference type="InterPro" id="IPR012337">
    <property type="entry name" value="RNaseH-like_sf"/>
</dbReference>
<dbReference type="NCBIfam" id="TIGR00250">
    <property type="entry name" value="RNAse_H_YqgF"/>
    <property type="match status" value="1"/>
</dbReference>
<dbReference type="Proteomes" id="UP000265431">
    <property type="component" value="Unassembled WGS sequence"/>
</dbReference>
<keyword evidence="4 5" id="KW-0378">Hydrolase</keyword>
<dbReference type="InterPro" id="IPR005227">
    <property type="entry name" value="YqgF"/>
</dbReference>
<dbReference type="PANTHER" id="PTHR33317:SF4">
    <property type="entry name" value="POLYNUCLEOTIDYL TRANSFERASE, RIBONUCLEASE H-LIKE SUPERFAMILY PROTEIN"/>
    <property type="match status" value="1"/>
</dbReference>
<dbReference type="InterPro" id="IPR006641">
    <property type="entry name" value="YqgF/RNaseH-like_dom"/>
</dbReference>
<dbReference type="GO" id="GO:0016788">
    <property type="term" value="F:hydrolase activity, acting on ester bonds"/>
    <property type="evidence" value="ECO:0007669"/>
    <property type="project" value="UniProtKB-UniRule"/>
</dbReference>